<dbReference type="PANTHER" id="PTHR45527">
    <property type="entry name" value="NONRIBOSOMAL PEPTIDE SYNTHETASE"/>
    <property type="match status" value="1"/>
</dbReference>
<comment type="caution">
    <text evidence="4">The sequence shown here is derived from an EMBL/GenBank/DDBJ whole genome shotgun (WGS) entry which is preliminary data.</text>
</comment>
<dbReference type="Gene3D" id="3.30.300.30">
    <property type="match status" value="1"/>
</dbReference>
<dbReference type="InterPro" id="IPR020806">
    <property type="entry name" value="PKS_PP-bd"/>
</dbReference>
<dbReference type="PROSITE" id="PS00012">
    <property type="entry name" value="PHOSPHOPANTETHEINE"/>
    <property type="match status" value="1"/>
</dbReference>
<gene>
    <name evidence="4" type="ORF">ABDJ40_24580</name>
</gene>
<dbReference type="SMART" id="SM00823">
    <property type="entry name" value="PKS_PP"/>
    <property type="match status" value="1"/>
</dbReference>
<evidence type="ECO:0000256" key="2">
    <source>
        <dbReference type="ARBA" id="ARBA00022553"/>
    </source>
</evidence>
<dbReference type="SUPFAM" id="SSF47336">
    <property type="entry name" value="ACP-like"/>
    <property type="match status" value="1"/>
</dbReference>
<dbReference type="InterPro" id="IPR009081">
    <property type="entry name" value="PP-bd_ACP"/>
</dbReference>
<dbReference type="EMBL" id="JBDPZC010000038">
    <property type="protein sequence ID" value="MEO3715958.1"/>
    <property type="molecule type" value="Genomic_DNA"/>
</dbReference>
<proteinExistence type="predicted"/>
<dbReference type="Proteomes" id="UP001462640">
    <property type="component" value="Unassembled WGS sequence"/>
</dbReference>
<dbReference type="PROSITE" id="PS50075">
    <property type="entry name" value="CARRIER"/>
    <property type="match status" value="1"/>
</dbReference>
<dbReference type="Pfam" id="PF00501">
    <property type="entry name" value="AMP-binding"/>
    <property type="match status" value="1"/>
</dbReference>
<organism evidence="4 5">
    <name type="scientific">Roseateles flavus</name>
    <dbReference type="NCBI Taxonomy" id="3149041"/>
    <lineage>
        <taxon>Bacteria</taxon>
        <taxon>Pseudomonadati</taxon>
        <taxon>Pseudomonadota</taxon>
        <taxon>Betaproteobacteria</taxon>
        <taxon>Burkholderiales</taxon>
        <taxon>Sphaerotilaceae</taxon>
        <taxon>Roseateles</taxon>
    </lineage>
</organism>
<keyword evidence="5" id="KW-1185">Reference proteome</keyword>
<feature type="non-terminal residue" evidence="4">
    <location>
        <position position="1"/>
    </location>
</feature>
<dbReference type="SUPFAM" id="SSF56801">
    <property type="entry name" value="Acetyl-CoA synthetase-like"/>
    <property type="match status" value="1"/>
</dbReference>
<dbReference type="PANTHER" id="PTHR45527:SF1">
    <property type="entry name" value="FATTY ACID SYNTHASE"/>
    <property type="match status" value="1"/>
</dbReference>
<dbReference type="InterPro" id="IPR045851">
    <property type="entry name" value="AMP-bd_C_sf"/>
</dbReference>
<dbReference type="InterPro" id="IPR000873">
    <property type="entry name" value="AMP-dep_synth/lig_dom"/>
</dbReference>
<evidence type="ECO:0000256" key="1">
    <source>
        <dbReference type="ARBA" id="ARBA00022450"/>
    </source>
</evidence>
<evidence type="ECO:0000259" key="3">
    <source>
        <dbReference type="PROSITE" id="PS50075"/>
    </source>
</evidence>
<name>A0ABV0GLK8_9BURK</name>
<accession>A0ABV0GLK8</accession>
<dbReference type="RefSeq" id="WP_347613737.1">
    <property type="nucleotide sequence ID" value="NZ_JBDPZC010000038.1"/>
</dbReference>
<dbReference type="InterPro" id="IPR042099">
    <property type="entry name" value="ANL_N_sf"/>
</dbReference>
<keyword evidence="1" id="KW-0596">Phosphopantetheine</keyword>
<dbReference type="Gene3D" id="1.10.1200.10">
    <property type="entry name" value="ACP-like"/>
    <property type="match status" value="1"/>
</dbReference>
<dbReference type="InterPro" id="IPR036736">
    <property type="entry name" value="ACP-like_sf"/>
</dbReference>
<dbReference type="Pfam" id="PF00550">
    <property type="entry name" value="PP-binding"/>
    <property type="match status" value="1"/>
</dbReference>
<protein>
    <submittedName>
        <fullName evidence="4">Non-ribosomal peptide synthetase</fullName>
    </submittedName>
</protein>
<evidence type="ECO:0000313" key="5">
    <source>
        <dbReference type="Proteomes" id="UP001462640"/>
    </source>
</evidence>
<reference evidence="4 5" key="1">
    <citation type="submission" date="2024-05" db="EMBL/GenBank/DDBJ databases">
        <title>Roseateles sp. 2.12 16S ribosomal RNA gene Genome sequencing and assembly.</title>
        <authorList>
            <person name="Woo H."/>
        </authorList>
    </citation>
    <scope>NUCLEOTIDE SEQUENCE [LARGE SCALE GENOMIC DNA]</scope>
    <source>
        <strain evidence="4 5">2.12</strain>
    </source>
</reference>
<sequence length="335" mass="36209">LLTGGDRLRRWPQGLPTGQQLVNNYGPTESTVVATSGLLQPGEGTPHIGRPIANTQVYILDAAGQPVPIGVAGELHIGGAGVARGYLNQDQLTQERFVADPFSEEAGARMYKTGDLGRWQADGTIEYLGRNDFQVKIRGFRIELGEIEAKLAGLGAEEAGDVVVLARADQPGEQRLVAYYTGTASAEQLRAQAAELLPGYMLPAAYVQLAALPLTANGKVDRKALPAPAESDYATRGYEAPQGEVETALAAIWAELLQLERVGRHDNFFELGGHSLMAVQLASRIKDEFDLVLDLQDLFSHPTIAQLEERVLDAQLLQFDPQELAALMQNDSPSR</sequence>
<keyword evidence="2" id="KW-0597">Phosphoprotein</keyword>
<dbReference type="Gene3D" id="3.40.50.12780">
    <property type="entry name" value="N-terminal domain of ligase-like"/>
    <property type="match status" value="1"/>
</dbReference>
<evidence type="ECO:0000313" key="4">
    <source>
        <dbReference type="EMBL" id="MEO3715958.1"/>
    </source>
</evidence>
<dbReference type="InterPro" id="IPR006162">
    <property type="entry name" value="Ppantetheine_attach_site"/>
</dbReference>
<feature type="domain" description="Carrier" evidence="3">
    <location>
        <begin position="240"/>
        <end position="315"/>
    </location>
</feature>